<reference evidence="1 2" key="1">
    <citation type="submission" date="2014-01" db="EMBL/GenBank/DDBJ databases">
        <authorList>
            <person name="Dobos K."/>
            <person name="Lenaerts A."/>
            <person name="Ordway D."/>
            <person name="DeGroote M.A."/>
            <person name="Parker T."/>
            <person name="Sizemore C."/>
            <person name="Tallon L.J."/>
            <person name="Sadzewicz L.K."/>
            <person name="Sengamalay N."/>
            <person name="Fraser C.M."/>
            <person name="Hine E."/>
            <person name="Shefchek K.A."/>
            <person name="Das S.P."/>
            <person name="Tettelin H."/>
        </authorList>
    </citation>
    <scope>NUCLEOTIDE SEQUENCE [LARGE SCALE GENOMIC DNA]</scope>
    <source>
        <strain evidence="1 2">Harvey</strain>
    </source>
</reference>
<gene>
    <name evidence="1" type="ORF">I551_0551</name>
</gene>
<protein>
    <submittedName>
        <fullName evidence="1">Uncharacterized protein</fullName>
    </submittedName>
</protein>
<accession>A0ABP3AP37</accession>
<evidence type="ECO:0000313" key="1">
    <source>
        <dbReference type="EMBL" id="EUA92874.1"/>
    </source>
</evidence>
<dbReference type="EMBL" id="JAOL01000070">
    <property type="protein sequence ID" value="EUA92874.1"/>
    <property type="molecule type" value="Genomic_DNA"/>
</dbReference>
<comment type="caution">
    <text evidence="1">The sequence shown here is derived from an EMBL/GenBank/DDBJ whole genome shotgun (WGS) entry which is preliminary data.</text>
</comment>
<name>A0ABP3AP37_MYCUL</name>
<sequence>MVCTDIGERGLVAFQQRLHPGWIGHAIVRCDHHRVDVFRHRRVPVTSSIPYTGSRPNLDRIKR</sequence>
<keyword evidence="2" id="KW-1185">Reference proteome</keyword>
<proteinExistence type="predicted"/>
<evidence type="ECO:0000313" key="2">
    <source>
        <dbReference type="Proteomes" id="UP000020681"/>
    </source>
</evidence>
<organism evidence="1 2">
    <name type="scientific">Mycobacterium ulcerans str. Harvey</name>
    <dbReference type="NCBI Taxonomy" id="1299332"/>
    <lineage>
        <taxon>Bacteria</taxon>
        <taxon>Bacillati</taxon>
        <taxon>Actinomycetota</taxon>
        <taxon>Actinomycetes</taxon>
        <taxon>Mycobacteriales</taxon>
        <taxon>Mycobacteriaceae</taxon>
        <taxon>Mycobacterium</taxon>
        <taxon>Mycobacterium ulcerans group</taxon>
    </lineage>
</organism>
<dbReference type="Proteomes" id="UP000020681">
    <property type="component" value="Unassembled WGS sequence"/>
</dbReference>